<accession>A0AA36DMW8</accession>
<dbReference type="AlphaFoldDB" id="A0AA36DMW8"/>
<gene>
    <name evidence="2" type="ORF">CYNAS_LOCUS930</name>
</gene>
<feature type="domain" description="Receptor L-domain" evidence="1">
    <location>
        <begin position="154"/>
        <end position="236"/>
    </location>
</feature>
<reference evidence="2" key="1">
    <citation type="submission" date="2023-07" db="EMBL/GenBank/DDBJ databases">
        <authorList>
            <consortium name="CYATHOMIX"/>
        </authorList>
    </citation>
    <scope>NUCLEOTIDE SEQUENCE</scope>
    <source>
        <strain evidence="2">N/A</strain>
    </source>
</reference>
<evidence type="ECO:0000259" key="1">
    <source>
        <dbReference type="Pfam" id="PF01030"/>
    </source>
</evidence>
<keyword evidence="3" id="KW-1185">Reference proteome</keyword>
<dbReference type="InterPro" id="IPR036941">
    <property type="entry name" value="Rcpt_L-dom_sf"/>
</dbReference>
<dbReference type="PANTHER" id="PTHR21662:SF59">
    <property type="entry name" value="RECEPTOR PROTEIN-TYROSINE KINASE"/>
    <property type="match status" value="1"/>
</dbReference>
<sequence length="245" mass="27618">AVIAIGCDQKKALKKLLSKKFDCDRLTGQLVYSDELKKILKRVKIIEGNLLFRQRKETDLRELENLRITSPKGPALIFEDNGNLTDIRGLLTIDFKGSAPYVTFKKNPKLCDVTYMKEKLWEKVEGGIPFTNRCLSKCKGSLVNDEYLKKLPKHCAYIEGDLKIMGRNGVSKDLMKLKQVETVNGAIIIANNSKIHDLDFLSYLRKVGNKKRKGAALLISNNTGLRELSLMNLEEIVGSEQTKSS</sequence>
<feature type="non-terminal residue" evidence="2">
    <location>
        <position position="245"/>
    </location>
</feature>
<organism evidence="2 3">
    <name type="scientific">Cylicocyclus nassatus</name>
    <name type="common">Nematode worm</name>
    <dbReference type="NCBI Taxonomy" id="53992"/>
    <lineage>
        <taxon>Eukaryota</taxon>
        <taxon>Metazoa</taxon>
        <taxon>Ecdysozoa</taxon>
        <taxon>Nematoda</taxon>
        <taxon>Chromadorea</taxon>
        <taxon>Rhabditida</taxon>
        <taxon>Rhabditina</taxon>
        <taxon>Rhabditomorpha</taxon>
        <taxon>Strongyloidea</taxon>
        <taxon>Strongylidae</taxon>
        <taxon>Cylicocyclus</taxon>
    </lineage>
</organism>
<dbReference type="Gene3D" id="3.80.20.20">
    <property type="entry name" value="Receptor L-domain"/>
    <property type="match status" value="2"/>
</dbReference>
<dbReference type="SUPFAM" id="SSF52058">
    <property type="entry name" value="L domain-like"/>
    <property type="match status" value="2"/>
</dbReference>
<dbReference type="PANTHER" id="PTHR21662">
    <property type="entry name" value="RECEPTOR PROTEIN-TYROSINE KINASE"/>
    <property type="match status" value="1"/>
</dbReference>
<comment type="caution">
    <text evidence="2">The sequence shown here is derived from an EMBL/GenBank/DDBJ whole genome shotgun (WGS) entry which is preliminary data.</text>
</comment>
<dbReference type="EMBL" id="CATQJL010000001">
    <property type="protein sequence ID" value="CAJ0588947.1"/>
    <property type="molecule type" value="Genomic_DNA"/>
</dbReference>
<feature type="domain" description="Receptor L-domain" evidence="1">
    <location>
        <begin position="23"/>
        <end position="116"/>
    </location>
</feature>
<feature type="non-terminal residue" evidence="2">
    <location>
        <position position="1"/>
    </location>
</feature>
<dbReference type="InterPro" id="IPR000494">
    <property type="entry name" value="Rcpt_L-dom"/>
</dbReference>
<name>A0AA36DMW8_CYLNA</name>
<protein>
    <recommendedName>
        <fullName evidence="1">Receptor L-domain domain-containing protein</fullName>
    </recommendedName>
</protein>
<evidence type="ECO:0000313" key="2">
    <source>
        <dbReference type="EMBL" id="CAJ0588947.1"/>
    </source>
</evidence>
<dbReference type="Proteomes" id="UP001176961">
    <property type="component" value="Unassembled WGS sequence"/>
</dbReference>
<evidence type="ECO:0000313" key="3">
    <source>
        <dbReference type="Proteomes" id="UP001176961"/>
    </source>
</evidence>
<dbReference type="InterPro" id="IPR053079">
    <property type="entry name" value="SPS2_domain"/>
</dbReference>
<proteinExistence type="predicted"/>
<dbReference type="Pfam" id="PF01030">
    <property type="entry name" value="Recep_L_domain"/>
    <property type="match status" value="2"/>
</dbReference>